<feature type="region of interest" description="Disordered" evidence="1">
    <location>
        <begin position="36"/>
        <end position="71"/>
    </location>
</feature>
<dbReference type="InterPro" id="IPR029526">
    <property type="entry name" value="PGBD"/>
</dbReference>
<evidence type="ECO:0000259" key="2">
    <source>
        <dbReference type="Pfam" id="PF13843"/>
    </source>
</evidence>
<dbReference type="PANTHER" id="PTHR46599:SF2">
    <property type="entry name" value="PIGGYBAC TRANSPOSABLE ELEMENT-DERIVED PROTEIN 4-LIKE"/>
    <property type="match status" value="1"/>
</dbReference>
<evidence type="ECO:0000256" key="1">
    <source>
        <dbReference type="SAM" id="MobiDB-lite"/>
    </source>
</evidence>
<sequence length="569" mass="65522">MDSSDDSGSDFEGFAPEVVAAAEKKLLDLLELDPNDLSDVDLSDLDFESSDSEDENDDASTSNTNQNGDQWTDRLRRFTIEDFNGTPGPTTILPSDANEIDFFNLLFPSELLEKIAEETNRYAESEQDKKGQDPKWRATTAQEIRAYIGIQIVMGIIVAPNQDMYFSNDSLFKPSGINERITRDRLDKLNRYFHVSDNSQNPRRGQPGHDKLAHVRTILDVILPKLKSAYNPHKEVSIDEAMIAFTGRLGFKQYVPLKPTKRGIKVWMRADPHNGFVNEFQVYTGKEGRTVEKGLGERVVRDLSRSIWGNYHHIYCDNYFTSIQLFNDLTENKTYACGTIRTNRKGLPPTITKSKLKKQGDVIQMQKGDTVATAWHDKRTVTLLSTNVDPTDTTEVQRKQTDGTIINVPCPRVLKIYTQFTNGVDRADQLRSTYSIYRKASKWWKYLFWFMVDVCICNAFILMKESTNHVIKTKTGRTRERTQLEFRIKLAHQLLGDFWGKRKRESIGERQTQGLFHWPIEIDKKRTCKQCSKQKIRKEPKTGCEQCNVNLCVGCFKPYHQERHPELFN</sequence>
<reference evidence="3" key="1">
    <citation type="submission" date="2019-08" db="EMBL/GenBank/DDBJ databases">
        <title>The improved chromosome-level genome for the pearl oyster Pinctada fucata martensii using PacBio sequencing and Hi-C.</title>
        <authorList>
            <person name="Zheng Z."/>
        </authorList>
    </citation>
    <scope>NUCLEOTIDE SEQUENCE</scope>
    <source>
        <strain evidence="3">ZZ-2019</strain>
        <tissue evidence="3">Adductor muscle</tissue>
    </source>
</reference>
<dbReference type="EMBL" id="VSWD01000001">
    <property type="protein sequence ID" value="KAK3108956.1"/>
    <property type="molecule type" value="Genomic_DNA"/>
</dbReference>
<dbReference type="Proteomes" id="UP001186944">
    <property type="component" value="Unassembled WGS sequence"/>
</dbReference>
<accession>A0AA89CE44</accession>
<dbReference type="PANTHER" id="PTHR46599">
    <property type="entry name" value="PIGGYBAC TRANSPOSABLE ELEMENT-DERIVED PROTEIN 4"/>
    <property type="match status" value="1"/>
</dbReference>
<name>A0AA89CE44_PINIB</name>
<feature type="compositionally biased region" description="Acidic residues" evidence="1">
    <location>
        <begin position="36"/>
        <end position="58"/>
    </location>
</feature>
<comment type="caution">
    <text evidence="3">The sequence shown here is derived from an EMBL/GenBank/DDBJ whole genome shotgun (WGS) entry which is preliminary data.</text>
</comment>
<evidence type="ECO:0000313" key="4">
    <source>
        <dbReference type="Proteomes" id="UP001186944"/>
    </source>
</evidence>
<protein>
    <recommendedName>
        <fullName evidence="2">PiggyBac transposable element-derived protein domain-containing protein</fullName>
    </recommendedName>
</protein>
<keyword evidence="4" id="KW-1185">Reference proteome</keyword>
<gene>
    <name evidence="3" type="ORF">FSP39_019728</name>
</gene>
<proteinExistence type="predicted"/>
<organism evidence="3 4">
    <name type="scientific">Pinctada imbricata</name>
    <name type="common">Atlantic pearl-oyster</name>
    <name type="synonym">Pinctada martensii</name>
    <dbReference type="NCBI Taxonomy" id="66713"/>
    <lineage>
        <taxon>Eukaryota</taxon>
        <taxon>Metazoa</taxon>
        <taxon>Spiralia</taxon>
        <taxon>Lophotrochozoa</taxon>
        <taxon>Mollusca</taxon>
        <taxon>Bivalvia</taxon>
        <taxon>Autobranchia</taxon>
        <taxon>Pteriomorphia</taxon>
        <taxon>Pterioida</taxon>
        <taxon>Pterioidea</taxon>
        <taxon>Pteriidae</taxon>
        <taxon>Pinctada</taxon>
    </lineage>
</organism>
<dbReference type="Pfam" id="PF13843">
    <property type="entry name" value="DDE_Tnp_1_7"/>
    <property type="match status" value="1"/>
</dbReference>
<dbReference type="AlphaFoldDB" id="A0AA89CE44"/>
<evidence type="ECO:0000313" key="3">
    <source>
        <dbReference type="EMBL" id="KAK3108956.1"/>
    </source>
</evidence>
<feature type="domain" description="PiggyBac transposable element-derived protein" evidence="2">
    <location>
        <begin position="100"/>
        <end position="460"/>
    </location>
</feature>